<accession>A0ABD5MJL2</accession>
<evidence type="ECO:0000313" key="2">
    <source>
        <dbReference type="EMBL" id="MFA1611506.1"/>
    </source>
</evidence>
<evidence type="ECO:0000256" key="1">
    <source>
        <dbReference type="SAM" id="Phobius"/>
    </source>
</evidence>
<feature type="transmembrane region" description="Helical" evidence="1">
    <location>
        <begin position="68"/>
        <end position="90"/>
    </location>
</feature>
<dbReference type="Proteomes" id="UP001570511">
    <property type="component" value="Unassembled WGS sequence"/>
</dbReference>
<name>A0ABD5MJL2_9EURY</name>
<feature type="transmembrane region" description="Helical" evidence="1">
    <location>
        <begin position="7"/>
        <end position="28"/>
    </location>
</feature>
<sequence>MVSNTRLYGAAIAFASGLYSLWSASMTARMGVGGWLMAAIGVVVLVHGAVLLTSYASRLRSTSGPLMIGYAAVMLLLQALSGAGMTTMGGSGPGSMNGGMADGGMMGESAISAGMGWDAGMVFLALLMLVSGVIMTRERDSTEM</sequence>
<dbReference type="EMBL" id="JBGNYA010000001">
    <property type="protein sequence ID" value="MFA1611506.1"/>
    <property type="molecule type" value="Genomic_DNA"/>
</dbReference>
<proteinExistence type="predicted"/>
<keyword evidence="3" id="KW-1185">Reference proteome</keyword>
<reference evidence="2 3" key="1">
    <citation type="submission" date="2024-08" db="EMBL/GenBank/DDBJ databases">
        <title>Halobellus sp. MBLA0158 whole genome sequence.</title>
        <authorList>
            <person name="Hwang C.Y."/>
            <person name="Cho E.-S."/>
            <person name="Seo M.-J."/>
        </authorList>
    </citation>
    <scope>NUCLEOTIDE SEQUENCE [LARGE SCALE GENOMIC DNA]</scope>
    <source>
        <strain evidence="2 3">MBLA0158</strain>
    </source>
</reference>
<dbReference type="AlphaFoldDB" id="A0ABD5MJL2"/>
<organism evidence="2 3">
    <name type="scientific">Halobellus rubicundus</name>
    <dbReference type="NCBI Taxonomy" id="2996466"/>
    <lineage>
        <taxon>Archaea</taxon>
        <taxon>Methanobacteriati</taxon>
        <taxon>Methanobacteriota</taxon>
        <taxon>Stenosarchaea group</taxon>
        <taxon>Halobacteria</taxon>
        <taxon>Halobacteriales</taxon>
        <taxon>Haloferacaceae</taxon>
        <taxon>Halobellus</taxon>
    </lineage>
</organism>
<gene>
    <name evidence="2" type="ORF">OS889_10895</name>
</gene>
<dbReference type="RefSeq" id="WP_372389800.1">
    <property type="nucleotide sequence ID" value="NZ_JBGNYA010000001.1"/>
</dbReference>
<comment type="caution">
    <text evidence="2">The sequence shown here is derived from an EMBL/GenBank/DDBJ whole genome shotgun (WGS) entry which is preliminary data.</text>
</comment>
<keyword evidence="1" id="KW-0812">Transmembrane</keyword>
<protein>
    <submittedName>
        <fullName evidence="2">Uncharacterized protein</fullName>
    </submittedName>
</protein>
<keyword evidence="1" id="KW-0472">Membrane</keyword>
<feature type="transmembrane region" description="Helical" evidence="1">
    <location>
        <begin position="34"/>
        <end position="56"/>
    </location>
</feature>
<keyword evidence="1" id="KW-1133">Transmembrane helix</keyword>
<evidence type="ECO:0000313" key="3">
    <source>
        <dbReference type="Proteomes" id="UP001570511"/>
    </source>
</evidence>
<feature type="transmembrane region" description="Helical" evidence="1">
    <location>
        <begin position="110"/>
        <end position="134"/>
    </location>
</feature>